<dbReference type="PROSITE" id="PS50850">
    <property type="entry name" value="MFS"/>
    <property type="match status" value="1"/>
</dbReference>
<feature type="domain" description="Major facilitator superfamily (MFS) profile" evidence="7">
    <location>
        <begin position="1"/>
        <end position="106"/>
    </location>
</feature>
<keyword evidence="4 6" id="KW-1133">Transmembrane helix</keyword>
<organism evidence="8 9">
    <name type="scientific">Anoxybacillus andreesenii</name>
    <dbReference type="NCBI Taxonomy" id="1325932"/>
    <lineage>
        <taxon>Bacteria</taxon>
        <taxon>Bacillati</taxon>
        <taxon>Bacillota</taxon>
        <taxon>Bacilli</taxon>
        <taxon>Bacillales</taxon>
        <taxon>Anoxybacillaceae</taxon>
        <taxon>Anoxybacillus</taxon>
    </lineage>
</organism>
<keyword evidence="3 6" id="KW-0812">Transmembrane</keyword>
<sequence length="106" mass="11838">MFLIGFTANIWLLFLFTIIFTFGEIVRSPVLNNFISGYASPSARGQYMGASRLQFTVGRFLAPITVFLSEWIHPIGIFGIILCSALIGGACYVLLYKMYKPETNSI</sequence>
<name>A0ABT9V0Q6_9BACL</name>
<evidence type="ECO:0000256" key="2">
    <source>
        <dbReference type="ARBA" id="ARBA00022448"/>
    </source>
</evidence>
<evidence type="ECO:0000256" key="6">
    <source>
        <dbReference type="SAM" id="Phobius"/>
    </source>
</evidence>
<evidence type="ECO:0000313" key="8">
    <source>
        <dbReference type="EMBL" id="MDQ0154538.1"/>
    </source>
</evidence>
<accession>A0ABT9V0Q6</accession>
<dbReference type="Proteomes" id="UP001231362">
    <property type="component" value="Unassembled WGS sequence"/>
</dbReference>
<dbReference type="InterPro" id="IPR036259">
    <property type="entry name" value="MFS_trans_sf"/>
</dbReference>
<keyword evidence="5 6" id="KW-0472">Membrane</keyword>
<evidence type="ECO:0000256" key="5">
    <source>
        <dbReference type="ARBA" id="ARBA00023136"/>
    </source>
</evidence>
<comment type="subcellular location">
    <subcellularLocation>
        <location evidence="1">Cell membrane</location>
        <topology evidence="1">Multi-pass membrane protein</topology>
    </subcellularLocation>
</comment>
<evidence type="ECO:0000313" key="9">
    <source>
        <dbReference type="Proteomes" id="UP001231362"/>
    </source>
</evidence>
<gene>
    <name evidence="8" type="ORF">J2S07_000842</name>
</gene>
<reference evidence="8 9" key="1">
    <citation type="submission" date="2023-07" db="EMBL/GenBank/DDBJ databases">
        <title>Genomic Encyclopedia of Type Strains, Phase IV (KMG-IV): sequencing the most valuable type-strain genomes for metagenomic binning, comparative biology and taxonomic classification.</title>
        <authorList>
            <person name="Goeker M."/>
        </authorList>
    </citation>
    <scope>NUCLEOTIDE SEQUENCE [LARGE SCALE GENOMIC DNA]</scope>
    <source>
        <strain evidence="8 9">DSM 23948</strain>
    </source>
</reference>
<evidence type="ECO:0000259" key="7">
    <source>
        <dbReference type="PROSITE" id="PS50850"/>
    </source>
</evidence>
<dbReference type="SUPFAM" id="SSF103473">
    <property type="entry name" value="MFS general substrate transporter"/>
    <property type="match status" value="1"/>
</dbReference>
<comment type="caution">
    <text evidence="8">The sequence shown here is derived from an EMBL/GenBank/DDBJ whole genome shotgun (WGS) entry which is preliminary data.</text>
</comment>
<proteinExistence type="predicted"/>
<dbReference type="EMBL" id="JAUSTU010000003">
    <property type="protein sequence ID" value="MDQ0154538.1"/>
    <property type="molecule type" value="Genomic_DNA"/>
</dbReference>
<dbReference type="Gene3D" id="1.20.1250.20">
    <property type="entry name" value="MFS general substrate transporter like domains"/>
    <property type="match status" value="1"/>
</dbReference>
<dbReference type="InterPro" id="IPR020846">
    <property type="entry name" value="MFS_dom"/>
</dbReference>
<keyword evidence="9" id="KW-1185">Reference proteome</keyword>
<evidence type="ECO:0000256" key="3">
    <source>
        <dbReference type="ARBA" id="ARBA00022692"/>
    </source>
</evidence>
<evidence type="ECO:0000256" key="1">
    <source>
        <dbReference type="ARBA" id="ARBA00004651"/>
    </source>
</evidence>
<protein>
    <submittedName>
        <fullName evidence="8">MFS family permease</fullName>
    </submittedName>
</protein>
<keyword evidence="2" id="KW-0813">Transport</keyword>
<evidence type="ECO:0000256" key="4">
    <source>
        <dbReference type="ARBA" id="ARBA00022989"/>
    </source>
</evidence>
<feature type="transmembrane region" description="Helical" evidence="6">
    <location>
        <begin position="6"/>
        <end position="26"/>
    </location>
</feature>
<feature type="transmembrane region" description="Helical" evidence="6">
    <location>
        <begin position="75"/>
        <end position="96"/>
    </location>
</feature>